<dbReference type="RefSeq" id="WP_036468738.1">
    <property type="nucleotide sequence ID" value="NZ_HG964446.1"/>
</dbReference>
<keyword evidence="3 6" id="KW-1133">Transmembrane helix</keyword>
<evidence type="ECO:0000256" key="1">
    <source>
        <dbReference type="ARBA" id="ARBA00004141"/>
    </source>
</evidence>
<evidence type="ECO:0000313" key="10">
    <source>
        <dbReference type="Proteomes" id="UP000193710"/>
    </source>
</evidence>
<comment type="similarity">
    <text evidence="6">Belongs to the ABC-2 integral membrane protein family.</text>
</comment>
<dbReference type="Proteomes" id="UP000028880">
    <property type="component" value="Unassembled WGS sequence"/>
</dbReference>
<dbReference type="GO" id="GO:0046677">
    <property type="term" value="P:response to antibiotic"/>
    <property type="evidence" value="ECO:0007669"/>
    <property type="project" value="UniProtKB-KW"/>
</dbReference>
<dbReference type="eggNOG" id="COG0842">
    <property type="taxonomic scope" value="Bacteria"/>
</dbReference>
<protein>
    <recommendedName>
        <fullName evidence="6">Transport permease protein</fullName>
    </recommendedName>
</protein>
<gene>
    <name evidence="9" type="ORF">AWC29_20210</name>
    <name evidence="8" type="ORF">BN973_02741</name>
</gene>
<feature type="transmembrane region" description="Helical" evidence="6">
    <location>
        <begin position="21"/>
        <end position="41"/>
    </location>
</feature>
<dbReference type="STRING" id="47839.BN973_02741"/>
<keyword evidence="10" id="KW-1185">Reference proteome</keyword>
<keyword evidence="5" id="KW-0046">Antibiotic resistance</keyword>
<feature type="domain" description="ABC transmembrane type-2" evidence="7">
    <location>
        <begin position="19"/>
        <end position="246"/>
    </location>
</feature>
<dbReference type="EMBL" id="LQPY01000027">
    <property type="protein sequence ID" value="ORX02183.1"/>
    <property type="molecule type" value="Genomic_DNA"/>
</dbReference>
<evidence type="ECO:0000259" key="7">
    <source>
        <dbReference type="PROSITE" id="PS51012"/>
    </source>
</evidence>
<dbReference type="PIRSF" id="PIRSF006648">
    <property type="entry name" value="DrrB"/>
    <property type="match status" value="1"/>
</dbReference>
<feature type="transmembrane region" description="Helical" evidence="6">
    <location>
        <begin position="130"/>
        <end position="151"/>
    </location>
</feature>
<dbReference type="HOGENOM" id="CLU_039483_2_0_11"/>
<feature type="transmembrane region" description="Helical" evidence="6">
    <location>
        <begin position="220"/>
        <end position="240"/>
    </location>
</feature>
<dbReference type="AlphaFoldDB" id="A0A024JYE9"/>
<dbReference type="Proteomes" id="UP000193710">
    <property type="component" value="Unassembled WGS sequence"/>
</dbReference>
<feature type="transmembrane region" description="Helical" evidence="6">
    <location>
        <begin position="53"/>
        <end position="71"/>
    </location>
</feature>
<organism evidence="8">
    <name type="scientific">Mycobacterium triplex</name>
    <dbReference type="NCBI Taxonomy" id="47839"/>
    <lineage>
        <taxon>Bacteria</taxon>
        <taxon>Bacillati</taxon>
        <taxon>Actinomycetota</taxon>
        <taxon>Actinomycetes</taxon>
        <taxon>Mycobacteriales</taxon>
        <taxon>Mycobacteriaceae</taxon>
        <taxon>Mycobacterium</taxon>
        <taxon>Mycobacterium simiae complex</taxon>
    </lineage>
</organism>
<keyword evidence="6" id="KW-0813">Transport</keyword>
<keyword evidence="6" id="KW-1003">Cell membrane</keyword>
<evidence type="ECO:0000313" key="9">
    <source>
        <dbReference type="EMBL" id="ORX02183.1"/>
    </source>
</evidence>
<dbReference type="PANTHER" id="PTHR43229:SF6">
    <property type="entry name" value="ABC-TYPE MULTIDRUG TRANSPORT SYSTEM, PERMEASE COMPONENT"/>
    <property type="match status" value="1"/>
</dbReference>
<proteinExistence type="inferred from homology"/>
<dbReference type="InterPro" id="IPR051784">
    <property type="entry name" value="Nod_factor_ABC_transporter"/>
</dbReference>
<feature type="transmembrane region" description="Helical" evidence="6">
    <location>
        <begin position="105"/>
        <end position="124"/>
    </location>
</feature>
<reference evidence="8" key="1">
    <citation type="journal article" date="2014" name="Genome Announc.">
        <title>Draft Genome Sequence of Mycobacterium triplex DSM 44626.</title>
        <authorList>
            <person name="Sassi M."/>
            <person name="Croce O."/>
            <person name="Robert C."/>
            <person name="Raoult D."/>
            <person name="Drancourt M."/>
        </authorList>
    </citation>
    <scope>NUCLEOTIDE SEQUENCE [LARGE SCALE GENOMIC DNA]</scope>
    <source>
        <strain evidence="8">DSM 44626</strain>
    </source>
</reference>
<feature type="transmembrane region" description="Helical" evidence="6">
    <location>
        <begin position="163"/>
        <end position="183"/>
    </location>
</feature>
<dbReference type="Pfam" id="PF01061">
    <property type="entry name" value="ABC2_membrane"/>
    <property type="match status" value="1"/>
</dbReference>
<comment type="subcellular location">
    <subcellularLocation>
        <location evidence="6">Cell membrane</location>
        <topology evidence="6">Multi-pass membrane protein</topology>
    </subcellularLocation>
    <subcellularLocation>
        <location evidence="1">Membrane</location>
        <topology evidence="1">Multi-pass membrane protein</topology>
    </subcellularLocation>
</comment>
<dbReference type="PROSITE" id="PS51012">
    <property type="entry name" value="ABC_TM2"/>
    <property type="match status" value="1"/>
</dbReference>
<dbReference type="GO" id="GO:0043190">
    <property type="term" value="C:ATP-binding cassette (ABC) transporter complex"/>
    <property type="evidence" value="ECO:0007669"/>
    <property type="project" value="InterPro"/>
</dbReference>
<keyword evidence="2 6" id="KW-0812">Transmembrane</keyword>
<dbReference type="InterPro" id="IPR013525">
    <property type="entry name" value="ABC2_TM"/>
</dbReference>
<dbReference type="InterPro" id="IPR000412">
    <property type="entry name" value="ABC_2_transport"/>
</dbReference>
<dbReference type="EMBL" id="HG964446">
    <property type="protein sequence ID" value="CDO88377.1"/>
    <property type="molecule type" value="Genomic_DNA"/>
</dbReference>
<keyword evidence="4 6" id="KW-0472">Membrane</keyword>
<reference evidence="8" key="2">
    <citation type="submission" date="2014-04" db="EMBL/GenBank/DDBJ databases">
        <authorList>
            <person name="Urmite Genomes U."/>
        </authorList>
    </citation>
    <scope>NUCLEOTIDE SEQUENCE</scope>
    <source>
        <strain evidence="8">DSM 44626</strain>
    </source>
</reference>
<evidence type="ECO:0000313" key="8">
    <source>
        <dbReference type="EMBL" id="CDO88377.1"/>
    </source>
</evidence>
<dbReference type="InterPro" id="IPR047817">
    <property type="entry name" value="ABC2_TM_bact-type"/>
</dbReference>
<accession>A0A024JYE9</accession>
<evidence type="ECO:0000256" key="6">
    <source>
        <dbReference type="RuleBase" id="RU361157"/>
    </source>
</evidence>
<dbReference type="GO" id="GO:0140359">
    <property type="term" value="F:ABC-type transporter activity"/>
    <property type="evidence" value="ECO:0007669"/>
    <property type="project" value="InterPro"/>
</dbReference>
<reference evidence="9 10" key="3">
    <citation type="submission" date="2016-01" db="EMBL/GenBank/DDBJ databases">
        <title>The new phylogeny of the genus Mycobacterium.</title>
        <authorList>
            <person name="Tarcisio F."/>
            <person name="Conor M."/>
            <person name="Antonella G."/>
            <person name="Elisabetta G."/>
            <person name="Giulia F.S."/>
            <person name="Sara T."/>
            <person name="Anna F."/>
            <person name="Clotilde B."/>
            <person name="Roberto B."/>
            <person name="Veronica D.S."/>
            <person name="Fabio R."/>
            <person name="Monica P."/>
            <person name="Olivier J."/>
            <person name="Enrico T."/>
            <person name="Nicola S."/>
        </authorList>
    </citation>
    <scope>NUCLEOTIDE SEQUENCE [LARGE SCALE GENOMIC DNA]</scope>
    <source>
        <strain evidence="9 10">DSM 44626</strain>
    </source>
</reference>
<dbReference type="PANTHER" id="PTHR43229">
    <property type="entry name" value="NODULATION PROTEIN J"/>
    <property type="match status" value="1"/>
</dbReference>
<evidence type="ECO:0000256" key="4">
    <source>
        <dbReference type="ARBA" id="ARBA00023136"/>
    </source>
</evidence>
<evidence type="ECO:0000256" key="2">
    <source>
        <dbReference type="ARBA" id="ARBA00022692"/>
    </source>
</evidence>
<sequence>MSALGALTERSLMGAARDGGLIFEVLSPVAYLAGFSVALHGLVDTGHISYSQYLVPAVVVQSVVFVGLLTADRAARDRLTAVGERFATLPISTAAPVIARIVATLMRAAMALAVAIVAGYGFGFRMTGGLGYGLAFVSMALLLCLAVALGADALGSGASSLQAVTPLLFVPQVLLFMLSTGIAPEKTFPGWLRPYVRDQPVSQAAETLRGLATGHVPTGNLTACLAWCIGMVLVFGTITLKLQRRTK</sequence>
<evidence type="ECO:0000256" key="3">
    <source>
        <dbReference type="ARBA" id="ARBA00022989"/>
    </source>
</evidence>
<name>A0A024JYE9_9MYCO</name>
<dbReference type="OrthoDB" id="8988363at2"/>
<evidence type="ECO:0000256" key="5">
    <source>
        <dbReference type="ARBA" id="ARBA00023251"/>
    </source>
</evidence>